<reference evidence="4" key="1">
    <citation type="journal article" date="2014" name="Int. J. Syst. Evol. Microbiol.">
        <title>Complete genome sequence of Corynebacterium casei LMG S-19264T (=DSM 44701T), isolated from a smear-ripened cheese.</title>
        <authorList>
            <consortium name="US DOE Joint Genome Institute (JGI-PGF)"/>
            <person name="Walter F."/>
            <person name="Albersmeier A."/>
            <person name="Kalinowski J."/>
            <person name="Ruckert C."/>
        </authorList>
    </citation>
    <scope>NUCLEOTIDE SEQUENCE</scope>
    <source>
        <strain evidence="4">JCM 4956</strain>
    </source>
</reference>
<feature type="transmembrane region" description="Helical" evidence="2">
    <location>
        <begin position="240"/>
        <end position="260"/>
    </location>
</feature>
<evidence type="ECO:0000259" key="3">
    <source>
        <dbReference type="Pfam" id="PF10708"/>
    </source>
</evidence>
<reference evidence="4" key="2">
    <citation type="submission" date="2020-09" db="EMBL/GenBank/DDBJ databases">
        <authorList>
            <person name="Sun Q."/>
            <person name="Ohkuma M."/>
        </authorList>
    </citation>
    <scope>NUCLEOTIDE SEQUENCE</scope>
    <source>
        <strain evidence="4">JCM 4956</strain>
    </source>
</reference>
<feature type="domain" description="DUF2510" evidence="3">
    <location>
        <begin position="178"/>
        <end position="215"/>
    </location>
</feature>
<name>A0A918K2R4_9ACTN</name>
<dbReference type="Pfam" id="PF10708">
    <property type="entry name" value="DUF2510"/>
    <property type="match status" value="1"/>
</dbReference>
<feature type="region of interest" description="Disordered" evidence="1">
    <location>
        <begin position="1"/>
        <end position="168"/>
    </location>
</feature>
<comment type="caution">
    <text evidence="4">The sequence shown here is derived from an EMBL/GenBank/DDBJ whole genome shotgun (WGS) entry which is preliminary data.</text>
</comment>
<evidence type="ECO:0000256" key="2">
    <source>
        <dbReference type="SAM" id="Phobius"/>
    </source>
</evidence>
<evidence type="ECO:0000313" key="5">
    <source>
        <dbReference type="Proteomes" id="UP000645555"/>
    </source>
</evidence>
<dbReference type="EMBL" id="BMWD01000002">
    <property type="protein sequence ID" value="GGX44457.1"/>
    <property type="molecule type" value="Genomic_DNA"/>
</dbReference>
<feature type="region of interest" description="Disordered" evidence="1">
    <location>
        <begin position="264"/>
        <end position="352"/>
    </location>
</feature>
<feature type="compositionally biased region" description="Low complexity" evidence="1">
    <location>
        <begin position="98"/>
        <end position="127"/>
    </location>
</feature>
<organism evidence="4 5">
    <name type="scientific">Streptomyces fructofermentans</name>
    <dbReference type="NCBI Taxonomy" id="152141"/>
    <lineage>
        <taxon>Bacteria</taxon>
        <taxon>Bacillati</taxon>
        <taxon>Actinomycetota</taxon>
        <taxon>Actinomycetes</taxon>
        <taxon>Kitasatosporales</taxon>
        <taxon>Streptomycetaceae</taxon>
        <taxon>Streptomyces</taxon>
    </lineage>
</organism>
<gene>
    <name evidence="4" type="ORF">GCM10010515_09180</name>
</gene>
<protein>
    <recommendedName>
        <fullName evidence="3">DUF2510 domain-containing protein</fullName>
    </recommendedName>
</protein>
<dbReference type="Proteomes" id="UP000645555">
    <property type="component" value="Unassembled WGS sequence"/>
</dbReference>
<dbReference type="AlphaFoldDB" id="A0A918K2R4"/>
<proteinExistence type="predicted"/>
<evidence type="ECO:0000313" key="4">
    <source>
        <dbReference type="EMBL" id="GGX44457.1"/>
    </source>
</evidence>
<feature type="compositionally biased region" description="Basic and acidic residues" evidence="1">
    <location>
        <begin position="1"/>
        <end position="10"/>
    </location>
</feature>
<accession>A0A918K2R4</accession>
<dbReference type="InterPro" id="IPR018929">
    <property type="entry name" value="DUF2510"/>
</dbReference>
<feature type="compositionally biased region" description="Low complexity" evidence="1">
    <location>
        <begin position="24"/>
        <end position="52"/>
    </location>
</feature>
<evidence type="ECO:0000256" key="1">
    <source>
        <dbReference type="SAM" id="MobiDB-lite"/>
    </source>
</evidence>
<sequence>MTGRQKERSGVRIPGRRPGGGAAGQAVPGAPAPRGTRGPAPESVPGAPHQAPTSPPAPAPAPGYSYGLRATAPGSGLRGHPSPNPDTGSAEAPLPQVRAAQAPRPQTKARPQAQARARAQARTPAQAVAGTQAQALQPAPGSGSGAPRKVTKCGRPGSSHPAFTHASYGGPMTQATPPGWYPDPGQTINGPATQRWWDGRAWTDQTRPADSAAAWGPPAYAPGATYPGAPPRGRRGVRTAIAVAAAVAVLAGIGGGVYALTADGGSGGGRDDARPTPTRPGGPPGQEDGPEGGPGGGESGSPQPLPSEDGFAADPVNGISLPVPDGWSGGPLQVGAQVTSKDSYKCPGDTSATCTRGGAYSAPALALELKATTAEAAAKEDIAKNAEESYGGKSYGGLTSHQELSSRAVTVAGQKGYAVRWKVVTDKGADGYVESLAFPAPADAKRIVVVRFGIDVGAKAPKQSVIDEITKGIKKSAVAGSGQDV</sequence>
<keyword evidence="2" id="KW-1133">Transmembrane helix</keyword>
<keyword evidence="2" id="KW-0812">Transmembrane</keyword>
<keyword evidence="5" id="KW-1185">Reference proteome</keyword>
<keyword evidence="2" id="KW-0472">Membrane</keyword>